<dbReference type="EMBL" id="LT853882">
    <property type="protein sequence ID" value="SMR01094.1"/>
    <property type="molecule type" value="Genomic_DNA"/>
</dbReference>
<reference evidence="3 4" key="1">
    <citation type="submission" date="2017-05" db="EMBL/GenBank/DDBJ databases">
        <authorList>
            <person name="Blom J."/>
        </authorList>
    </citation>
    <scope>NUCLEOTIDE SEQUENCE [LARGE SCALE GENOMIC DNA]</scope>
    <source>
        <strain evidence="3">PD885</strain>
    </source>
</reference>
<keyword evidence="1" id="KW-0812">Transmembrane</keyword>
<dbReference type="NCBIfam" id="NF041559">
    <property type="entry name" value="BTH_I2691_fam"/>
    <property type="match status" value="1"/>
</dbReference>
<feature type="transmembrane region" description="Helical" evidence="1">
    <location>
        <begin position="850"/>
        <end position="867"/>
    </location>
</feature>
<keyword evidence="1" id="KW-1133">Transmembrane helix</keyword>
<dbReference type="RefSeq" id="WP_231895760.1">
    <property type="nucleotide sequence ID" value="NZ_CP127378.1"/>
</dbReference>
<dbReference type="CDD" id="cd20707">
    <property type="entry name" value="MIX_III"/>
    <property type="match status" value="1"/>
</dbReference>
<protein>
    <recommendedName>
        <fullName evidence="2">Toxin VasX N-terminal region domain-containing protein</fullName>
    </recommendedName>
</protein>
<organism evidence="3 4">
    <name type="scientific">Xanthomonas fragariae</name>
    <dbReference type="NCBI Taxonomy" id="48664"/>
    <lineage>
        <taxon>Bacteria</taxon>
        <taxon>Pseudomonadati</taxon>
        <taxon>Pseudomonadota</taxon>
        <taxon>Gammaproteobacteria</taxon>
        <taxon>Lysobacterales</taxon>
        <taxon>Lysobacteraceae</taxon>
        <taxon>Xanthomonas</taxon>
    </lineage>
</organism>
<evidence type="ECO:0000313" key="4">
    <source>
        <dbReference type="Proteomes" id="UP000195877"/>
    </source>
</evidence>
<dbReference type="InterPro" id="IPR048126">
    <property type="entry name" value="Toxin_VasX"/>
</dbReference>
<accession>A0ABY1RUX5</accession>
<dbReference type="InterPro" id="IPR046864">
    <property type="entry name" value="VasX_N"/>
</dbReference>
<sequence>MADGQQPTYSSNAQKAAATTPAGQASGCTACVKAGLPFLVLRPGLADAAYAEPKQQACAALLDKDVAGPTLRFGRYVMRTLRAGYLMVYYASPHTAALEANKGWQAFQVSDGGYLAPYPLDMIEHSGAKADSAFTCQRTAAYASAMLLVIPEPRHAGKVWVGYSDHPWSRPVREFYASDSGKRDARMTMIDVPSVTCARSMPLTAATVATIVADYDPSPPKNHLLDTPYPPLSQGREAAGTAGVRPETVAHLMQEAETLVKATKGQYTLDQLKIVSVPDAVGMTAETATARLTQCNSAKRWLYDKDKQSEQRPWRLQTALSIEGLLKEIDERNAAAKQNLQELKQRGMGGKKVTRAEFDRMVENKELPPGTFFQESGRIAADGDYLPDFSKGTIVLQTERGPDQKAAKLKQQVLDKLKSKDGAYPFREFLQRYTTMVEADLKKLAQVELDHQVWIQSAARTLVTDNDCSQQVRMDGLHFASLVADITNGGAMTDKGLEWYGDFLTDDPEQKEALLTRALLGNQDAFHKAFKATKLHKEAKNLFKLFEDSSKAADGQLKADQRLLKAFPFYDKTVASLPTLKTLAAAAGHPLIAVAGGVALGMEKKKAWSAAAGATFERLMAGLLEAAGPGKEAIQMELRFGQAVQFWQMAGERLRQSSAEAASQAIGSLPRQAGKVKSLVLAGSLAMAIKTPDALAEQVVKVWRFGEDVGQQTGKVATPAGNELKLWGDATAKALREGSAAFTAAGGVLQAYAIAKAFHTLTFGSEKERQVASVGLLGAGMGLVAASLEVSEALYKHLDKAKGIDAAVGRARMLKWTAGRISAVGLILDVGLSVANVVNRFKTDDKDAAFFYGAQGTFFLGAAYASWRGVQATFAASGVTGAGAASESASAASAGMLGLSWTGWGLVLIGLGLMTGYVAMRLQDTPTEEWAAKSIWGVADADVKWGSPQREQEELNKMLMGIRVEFEYSTEWIKSLAASGAAADTPGVVGEDSPRIWSKTVTTRLWMPQDLRGHLNYMLAVVLADSAGISTTVYTYSNGAGVIQAMPPGVDEARLQSEADVVVIELGVDGARYRSAQLEVTIGESSGERQVLVQQLLNG</sequence>
<feature type="domain" description="Toxin VasX N-terminal region" evidence="2">
    <location>
        <begin position="28"/>
        <end position="196"/>
    </location>
</feature>
<keyword evidence="4" id="KW-1185">Reference proteome</keyword>
<name>A0ABY1RUX5_9XANT</name>
<evidence type="ECO:0000256" key="1">
    <source>
        <dbReference type="SAM" id="Phobius"/>
    </source>
</evidence>
<feature type="transmembrane region" description="Helical" evidence="1">
    <location>
        <begin position="818"/>
        <end position="838"/>
    </location>
</feature>
<evidence type="ECO:0000259" key="2">
    <source>
        <dbReference type="Pfam" id="PF20249"/>
    </source>
</evidence>
<evidence type="ECO:0000313" key="3">
    <source>
        <dbReference type="EMBL" id="SMR01094.1"/>
    </source>
</evidence>
<dbReference type="GeneID" id="69055382"/>
<proteinExistence type="predicted"/>
<dbReference type="Proteomes" id="UP000195877">
    <property type="component" value="Chromosome 1"/>
</dbReference>
<dbReference type="Pfam" id="PF20249">
    <property type="entry name" value="VasX_N"/>
    <property type="match status" value="1"/>
</dbReference>
<feature type="transmembrane region" description="Helical" evidence="1">
    <location>
        <begin position="901"/>
        <end position="920"/>
    </location>
</feature>
<keyword evidence="1" id="KW-0472">Membrane</keyword>
<gene>
    <name evidence="3" type="ORF">PD885_03875</name>
</gene>